<reference evidence="1" key="1">
    <citation type="submission" date="2020-09" db="EMBL/GenBank/DDBJ databases">
        <title>A novel bacterium of genus Paenibacillus, isolated from South China Sea.</title>
        <authorList>
            <person name="Huang H."/>
            <person name="Mo K."/>
            <person name="Hu Y."/>
        </authorList>
    </citation>
    <scope>NUCLEOTIDE SEQUENCE</scope>
    <source>
        <strain evidence="1">IB182493</strain>
    </source>
</reference>
<dbReference type="AlphaFoldDB" id="A0A927CL23"/>
<organism evidence="1 2">
    <name type="scientific">Paenibacillus arenilitoris</name>
    <dbReference type="NCBI Taxonomy" id="2772299"/>
    <lineage>
        <taxon>Bacteria</taxon>
        <taxon>Bacillati</taxon>
        <taxon>Bacillota</taxon>
        <taxon>Bacilli</taxon>
        <taxon>Bacillales</taxon>
        <taxon>Paenibacillaceae</taxon>
        <taxon>Paenibacillus</taxon>
    </lineage>
</organism>
<dbReference type="RefSeq" id="WP_190860323.1">
    <property type="nucleotide sequence ID" value="NZ_JACXIY010000012.1"/>
</dbReference>
<keyword evidence="1" id="KW-0489">Methyltransferase</keyword>
<evidence type="ECO:0000313" key="2">
    <source>
        <dbReference type="Proteomes" id="UP000632125"/>
    </source>
</evidence>
<dbReference type="GO" id="GO:0008168">
    <property type="term" value="F:methyltransferase activity"/>
    <property type="evidence" value="ECO:0007669"/>
    <property type="project" value="UniProtKB-KW"/>
</dbReference>
<dbReference type="Proteomes" id="UP000632125">
    <property type="component" value="Unassembled WGS sequence"/>
</dbReference>
<accession>A0A927CL23</accession>
<dbReference type="GO" id="GO:0032259">
    <property type="term" value="P:methylation"/>
    <property type="evidence" value="ECO:0007669"/>
    <property type="project" value="UniProtKB-KW"/>
</dbReference>
<protein>
    <submittedName>
        <fullName evidence="1">Class I SAM-dependent methyltransferase</fullName>
    </submittedName>
</protein>
<keyword evidence="2" id="KW-1185">Reference proteome</keyword>
<dbReference type="InterPro" id="IPR029063">
    <property type="entry name" value="SAM-dependent_MTases_sf"/>
</dbReference>
<dbReference type="SUPFAM" id="SSF53335">
    <property type="entry name" value="S-adenosyl-L-methionine-dependent methyltransferases"/>
    <property type="match status" value="1"/>
</dbReference>
<dbReference type="EMBL" id="JACXIY010000012">
    <property type="protein sequence ID" value="MBD2868762.1"/>
    <property type="molecule type" value="Genomic_DNA"/>
</dbReference>
<gene>
    <name evidence="1" type="ORF">IDH41_09240</name>
</gene>
<sequence>MKLDLGCGDRKQPGFHGMNDRPLAGVDVVGSLNERLPFPDDAAEFVMAVRSLPYVRDLFAVLSEVYRVCAHKAVVCILAPYAHSFRHRSNPHFNHLFDEHTPRHLTSCFFQPSLGQLSPEITPYEGPPPPFDFRLLRMEMFYLPPFRSPLFEEEELEILQQLQLNVVDEVMYHFLVVKESIAGDELDRLSRLTMTEPDCVKELRRSAGEEGDVHDGGSD</sequence>
<keyword evidence="1" id="KW-0808">Transferase</keyword>
<comment type="caution">
    <text evidence="1">The sequence shown here is derived from an EMBL/GenBank/DDBJ whole genome shotgun (WGS) entry which is preliminary data.</text>
</comment>
<evidence type="ECO:0000313" key="1">
    <source>
        <dbReference type="EMBL" id="MBD2868762.1"/>
    </source>
</evidence>
<dbReference type="Gene3D" id="3.40.50.150">
    <property type="entry name" value="Vaccinia Virus protein VP39"/>
    <property type="match status" value="1"/>
</dbReference>
<proteinExistence type="predicted"/>
<name>A0A927CL23_9BACL</name>